<reference evidence="3 4" key="1">
    <citation type="submission" date="2019-03" db="EMBL/GenBank/DDBJ databases">
        <title>Single cell metagenomics reveals metabolic interactions within the superorganism composed of flagellate Streblomastix strix and complex community of Bacteroidetes bacteria on its surface.</title>
        <authorList>
            <person name="Treitli S.C."/>
            <person name="Kolisko M."/>
            <person name="Husnik F."/>
            <person name="Keeling P."/>
            <person name="Hampl V."/>
        </authorList>
    </citation>
    <scope>NUCLEOTIDE SEQUENCE [LARGE SCALE GENOMIC DNA]</scope>
    <source>
        <strain evidence="3">ST1C</strain>
    </source>
</reference>
<feature type="domain" description="Tubulin binding cofactor C-like" evidence="2">
    <location>
        <begin position="1"/>
        <end position="61"/>
    </location>
</feature>
<dbReference type="Proteomes" id="UP000324800">
    <property type="component" value="Unassembled WGS sequence"/>
</dbReference>
<organism evidence="3 4">
    <name type="scientific">Streblomastix strix</name>
    <dbReference type="NCBI Taxonomy" id="222440"/>
    <lineage>
        <taxon>Eukaryota</taxon>
        <taxon>Metamonada</taxon>
        <taxon>Preaxostyla</taxon>
        <taxon>Oxymonadida</taxon>
        <taxon>Streblomastigidae</taxon>
        <taxon>Streblomastix</taxon>
    </lineage>
</organism>
<dbReference type="EMBL" id="SNRW01000087">
    <property type="protein sequence ID" value="KAA6403553.1"/>
    <property type="molecule type" value="Genomic_DNA"/>
</dbReference>
<dbReference type="AlphaFoldDB" id="A0A5J4X8Z6"/>
<dbReference type="InterPro" id="IPR012945">
    <property type="entry name" value="Tubulin-bd_cofactor_C_dom"/>
</dbReference>
<evidence type="ECO:0000256" key="1">
    <source>
        <dbReference type="SAM" id="MobiDB-lite"/>
    </source>
</evidence>
<evidence type="ECO:0000313" key="4">
    <source>
        <dbReference type="Proteomes" id="UP000324800"/>
    </source>
</evidence>
<comment type="caution">
    <text evidence="3">The sequence shown here is derived from an EMBL/GenBank/DDBJ whole genome shotgun (WGS) entry which is preliminary data.</text>
</comment>
<proteinExistence type="predicted"/>
<protein>
    <recommendedName>
        <fullName evidence="2">Tubulin binding cofactor C-like domain-containing protein</fullName>
    </recommendedName>
</protein>
<gene>
    <name evidence="3" type="ORF">EZS28_000925</name>
</gene>
<name>A0A5J4X8Z6_9EUKA</name>
<feature type="region of interest" description="Disordered" evidence="1">
    <location>
        <begin position="152"/>
        <end position="172"/>
    </location>
</feature>
<dbReference type="Gene3D" id="2.160.20.70">
    <property type="match status" value="1"/>
</dbReference>
<evidence type="ECO:0000313" key="3">
    <source>
        <dbReference type="EMBL" id="KAA6403553.1"/>
    </source>
</evidence>
<accession>A0A5J4X8Z6</accession>
<evidence type="ECO:0000259" key="2">
    <source>
        <dbReference type="Pfam" id="PF07986"/>
    </source>
</evidence>
<sequence>MIDRCSKCEFHFIASQTRIKSSDTCVFFAHSYQQPVLEGTKKDLFYAKYFAWHSSIETQIPDEKKSKLNEAYTGAKLKGTEGAPTHWMAVPDDWIEEGKFYLVPGCIEKLTLASSATQEDLPSNESLGFFNHQNRTESQLQKSLSSTRTLSIRGSAQLPSGHSGYRAAVNKT</sequence>
<dbReference type="Pfam" id="PF07986">
    <property type="entry name" value="TBCC"/>
    <property type="match status" value="1"/>
</dbReference>
<dbReference type="InterPro" id="IPR016098">
    <property type="entry name" value="CAP/MinC_C"/>
</dbReference>